<dbReference type="PROSITE" id="PS51987">
    <property type="entry name" value="GS_CATALYTIC"/>
    <property type="match status" value="1"/>
</dbReference>
<evidence type="ECO:0000259" key="1">
    <source>
        <dbReference type="PROSITE" id="PS51987"/>
    </source>
</evidence>
<dbReference type="PANTHER" id="PTHR42974:SF1">
    <property type="entry name" value="TYPE-3 GLUTAMINE SYNTHETASE"/>
    <property type="match status" value="1"/>
</dbReference>
<evidence type="ECO:0000313" key="2">
    <source>
        <dbReference type="EMBL" id="MPM91045.1"/>
    </source>
</evidence>
<dbReference type="PANTHER" id="PTHR42974">
    <property type="entry name" value="GLUTAMINE SYNTHETASE"/>
    <property type="match status" value="1"/>
</dbReference>
<accession>A0A645DP78</accession>
<comment type="caution">
    <text evidence="2">The sequence shown here is derived from an EMBL/GenBank/DDBJ whole genome shotgun (WGS) entry which is preliminary data.</text>
</comment>
<dbReference type="EMBL" id="VSSQ01038158">
    <property type="protein sequence ID" value="MPM91045.1"/>
    <property type="molecule type" value="Genomic_DNA"/>
</dbReference>
<reference evidence="2" key="1">
    <citation type="submission" date="2019-08" db="EMBL/GenBank/DDBJ databases">
        <authorList>
            <person name="Kucharzyk K."/>
            <person name="Murdoch R.W."/>
            <person name="Higgins S."/>
            <person name="Loffler F."/>
        </authorList>
    </citation>
    <scope>NUCLEOTIDE SEQUENCE</scope>
</reference>
<dbReference type="GO" id="GO:0004356">
    <property type="term" value="F:glutamine synthetase activity"/>
    <property type="evidence" value="ECO:0007669"/>
    <property type="project" value="UniProtKB-EC"/>
</dbReference>
<gene>
    <name evidence="2" type="primary">glnA_59</name>
    <name evidence="2" type="ORF">SDC9_138170</name>
</gene>
<dbReference type="InterPro" id="IPR052725">
    <property type="entry name" value="GS_Type-3"/>
</dbReference>
<protein>
    <submittedName>
        <fullName evidence="2">Glutamine synthetase</fullName>
        <ecNumber evidence="2">6.3.1.2</ecNumber>
    </submittedName>
</protein>
<sequence length="85" mass="9582">MIDKAVYLQRKDLVYCGRTLFGAKPPKGQELDDHYFGAIKPRVKAFMSDLNIELWKLGILAKTEHNEVAPAQHELAPVFTTVNIA</sequence>
<dbReference type="AlphaFoldDB" id="A0A645DP78"/>
<dbReference type="SUPFAM" id="SSF55931">
    <property type="entry name" value="Glutamine synthetase/guanido kinase"/>
    <property type="match status" value="1"/>
</dbReference>
<keyword evidence="2" id="KW-0436">Ligase</keyword>
<name>A0A645DP78_9ZZZZ</name>
<dbReference type="InterPro" id="IPR014746">
    <property type="entry name" value="Gln_synth/guanido_kin_cat_dom"/>
</dbReference>
<dbReference type="InterPro" id="IPR008146">
    <property type="entry name" value="Gln_synth_cat_dom"/>
</dbReference>
<proteinExistence type="predicted"/>
<dbReference type="Gene3D" id="3.30.590.10">
    <property type="entry name" value="Glutamine synthetase/guanido kinase, catalytic domain"/>
    <property type="match status" value="1"/>
</dbReference>
<dbReference type="EC" id="6.3.1.2" evidence="2"/>
<feature type="domain" description="GS catalytic" evidence="1">
    <location>
        <begin position="1"/>
        <end position="85"/>
    </location>
</feature>
<organism evidence="2">
    <name type="scientific">bioreactor metagenome</name>
    <dbReference type="NCBI Taxonomy" id="1076179"/>
    <lineage>
        <taxon>unclassified sequences</taxon>
        <taxon>metagenomes</taxon>
        <taxon>ecological metagenomes</taxon>
    </lineage>
</organism>